<keyword evidence="2" id="KW-0833">Ubl conjugation pathway</keyword>
<dbReference type="PROSITE" id="PS00972">
    <property type="entry name" value="USP_1"/>
    <property type="match status" value="1"/>
</dbReference>
<comment type="caution">
    <text evidence="5">The sequence shown here is derived from an EMBL/GenBank/DDBJ whole genome shotgun (WGS) entry which is preliminary data.</text>
</comment>
<dbReference type="PROSITE" id="PS00973">
    <property type="entry name" value="USP_2"/>
    <property type="match status" value="1"/>
</dbReference>
<dbReference type="EMBL" id="LWCA01000109">
    <property type="protein sequence ID" value="OAF70800.1"/>
    <property type="molecule type" value="Genomic_DNA"/>
</dbReference>
<evidence type="ECO:0000256" key="3">
    <source>
        <dbReference type="SAM" id="MobiDB-lite"/>
    </source>
</evidence>
<gene>
    <name evidence="5" type="ORF">A3Q56_01447</name>
</gene>
<reference evidence="5 6" key="1">
    <citation type="submission" date="2016-04" db="EMBL/GenBank/DDBJ databases">
        <title>The genome of Intoshia linei affirms orthonectids as highly simplified spiralians.</title>
        <authorList>
            <person name="Mikhailov K.V."/>
            <person name="Slusarev G.S."/>
            <person name="Nikitin M.A."/>
            <person name="Logacheva M.D."/>
            <person name="Penin A."/>
            <person name="Aleoshin V."/>
            <person name="Panchin Y.V."/>
        </authorList>
    </citation>
    <scope>NUCLEOTIDE SEQUENCE [LARGE SCALE GENOMIC DNA]</scope>
    <source>
        <strain evidence="5">Intl2013</strain>
        <tissue evidence="5">Whole animal</tissue>
    </source>
</reference>
<keyword evidence="2" id="KW-0645">Protease</keyword>
<dbReference type="AlphaFoldDB" id="A0A177B9F2"/>
<accession>A0A177B9F2</accession>
<feature type="domain" description="USP" evidence="4">
    <location>
        <begin position="133"/>
        <end position="463"/>
    </location>
</feature>
<organism evidence="5 6">
    <name type="scientific">Intoshia linei</name>
    <dbReference type="NCBI Taxonomy" id="1819745"/>
    <lineage>
        <taxon>Eukaryota</taxon>
        <taxon>Metazoa</taxon>
        <taxon>Spiralia</taxon>
        <taxon>Lophotrochozoa</taxon>
        <taxon>Mesozoa</taxon>
        <taxon>Orthonectida</taxon>
        <taxon>Rhopaluridae</taxon>
        <taxon>Intoshia</taxon>
    </lineage>
</organism>
<dbReference type="Proteomes" id="UP000078046">
    <property type="component" value="Unassembled WGS sequence"/>
</dbReference>
<sequence>MGKKKKNKNELNDEFDVNYSNSFSNTLPSAKSTKSTDCDDSVLTSMNNLSLDKCRSSDVENLTMSPTTRLKYKFNKSPRMKNLSLKFSKTRTDTEKYCIQDTIIKINNKLSTNWLSEFEYCLNEHIPDDKECCGLKNMGNTCFMNCILQCMAHISPILIICFNRQKSNITGLLFNAFSSLIDNMWSQDDNKPITPYQLKIEIDRITDTFDGFDQEDCSEFLIYLLQGLHDDIQKSLKFTKPDELFNKLKKPQNCRRKSAMKCWKNYLDSTNHSYLIDIFVGQYKSQLKCLTCSTISNTYDPFWMISLPIKRRLTNLSLLDCFELFTQTEKLDGPDKAYCSNCKCIKKSTKNLLIEKFPKVLNIQLKRFTTNGKKIHSHISIPFTNLNLTPFYAKEDSINIYYDLIGMCVHTGNLSGGHYYSYCRHPIDKNVWSVFNDSIVSNVNFSCIKSSMNNAYILFYELKNFETKI</sequence>
<protein>
    <recommendedName>
        <fullName evidence="2">Ubiquitin carboxyl-terminal hydrolase</fullName>
        <ecNumber evidence="2">3.4.19.12</ecNumber>
    </recommendedName>
</protein>
<keyword evidence="2" id="KW-0378">Hydrolase</keyword>
<dbReference type="GO" id="GO:0016579">
    <property type="term" value="P:protein deubiquitination"/>
    <property type="evidence" value="ECO:0007669"/>
    <property type="project" value="InterPro"/>
</dbReference>
<comment type="similarity">
    <text evidence="2">Belongs to the peptidase C19 family.</text>
</comment>
<dbReference type="InterPro" id="IPR001394">
    <property type="entry name" value="Peptidase_C19_UCH"/>
</dbReference>
<name>A0A177B9F2_9BILA</name>
<dbReference type="CDD" id="cd02674">
    <property type="entry name" value="Peptidase_C19R"/>
    <property type="match status" value="1"/>
</dbReference>
<feature type="region of interest" description="Disordered" evidence="3">
    <location>
        <begin position="1"/>
        <end position="21"/>
    </location>
</feature>
<proteinExistence type="inferred from homology"/>
<dbReference type="PROSITE" id="PS50235">
    <property type="entry name" value="USP_3"/>
    <property type="match status" value="1"/>
</dbReference>
<evidence type="ECO:0000313" key="6">
    <source>
        <dbReference type="Proteomes" id="UP000078046"/>
    </source>
</evidence>
<dbReference type="EC" id="3.4.19.12" evidence="2"/>
<dbReference type="InterPro" id="IPR038765">
    <property type="entry name" value="Papain-like_cys_pep_sf"/>
</dbReference>
<evidence type="ECO:0000256" key="1">
    <source>
        <dbReference type="ARBA" id="ARBA00000707"/>
    </source>
</evidence>
<dbReference type="InterPro" id="IPR028889">
    <property type="entry name" value="USP"/>
</dbReference>
<evidence type="ECO:0000256" key="2">
    <source>
        <dbReference type="RuleBase" id="RU366025"/>
    </source>
</evidence>
<evidence type="ECO:0000259" key="4">
    <source>
        <dbReference type="PROSITE" id="PS50235"/>
    </source>
</evidence>
<dbReference type="InterPro" id="IPR018200">
    <property type="entry name" value="USP_CS"/>
</dbReference>
<dbReference type="GO" id="GO:0006508">
    <property type="term" value="P:proteolysis"/>
    <property type="evidence" value="ECO:0007669"/>
    <property type="project" value="UniProtKB-KW"/>
</dbReference>
<dbReference type="PANTHER" id="PTHR21646:SF23">
    <property type="entry name" value="UBIQUITIN CARBOXYL-TERMINAL HYDROLASE USP2"/>
    <property type="match status" value="1"/>
</dbReference>
<comment type="catalytic activity">
    <reaction evidence="1 2">
        <text>Thiol-dependent hydrolysis of ester, thioester, amide, peptide and isopeptide bonds formed by the C-terminal Gly of ubiquitin (a 76-residue protein attached to proteins as an intracellular targeting signal).</text>
        <dbReference type="EC" id="3.4.19.12"/>
    </reaction>
</comment>
<dbReference type="PANTHER" id="PTHR21646">
    <property type="entry name" value="UBIQUITIN CARBOXYL-TERMINAL HYDROLASE"/>
    <property type="match status" value="1"/>
</dbReference>
<dbReference type="GO" id="GO:0004843">
    <property type="term" value="F:cysteine-type deubiquitinase activity"/>
    <property type="evidence" value="ECO:0007669"/>
    <property type="project" value="UniProtKB-UniRule"/>
</dbReference>
<keyword evidence="6" id="KW-1185">Reference proteome</keyword>
<dbReference type="SUPFAM" id="SSF54001">
    <property type="entry name" value="Cysteine proteinases"/>
    <property type="match status" value="1"/>
</dbReference>
<dbReference type="Pfam" id="PF00443">
    <property type="entry name" value="UCH"/>
    <property type="match status" value="1"/>
</dbReference>
<keyword evidence="2" id="KW-0788">Thiol protease</keyword>
<dbReference type="InterPro" id="IPR050185">
    <property type="entry name" value="Ub_carboxyl-term_hydrolase"/>
</dbReference>
<dbReference type="OrthoDB" id="265306at2759"/>
<dbReference type="Gene3D" id="3.90.70.10">
    <property type="entry name" value="Cysteine proteinases"/>
    <property type="match status" value="1"/>
</dbReference>
<evidence type="ECO:0000313" key="5">
    <source>
        <dbReference type="EMBL" id="OAF70800.1"/>
    </source>
</evidence>